<evidence type="ECO:0000313" key="4">
    <source>
        <dbReference type="EMBL" id="RVX73756.1"/>
    </source>
</evidence>
<evidence type="ECO:0000313" key="5">
    <source>
        <dbReference type="Proteomes" id="UP000288859"/>
    </source>
</evidence>
<sequence length="336" mass="37197">MSAQYAKDQPSGFSNHVSNVAIVGAGGTVGKYMTEALLKTGKHKVTALTREGSPNKLPEGIVVKKVNYDNTSSLIEALKGQDVFIITMNVLAPVDSEKKLIEAAAEAGVPWILPNEWSTDPTQVQLGADTYLGDGRQQTRELVVSLGKSAYLSMISSFWYEFSLAGSENCFGFDFPKKKVTFYDDGKTAINTSTFLQCGRAVAALLSLKVLPEDENDKSPTISQFRNGPVYLSSFNISQKDMFESVLRVTGTTEQDWTVRYQDSHERYKEGQERMNGGDRAGFAQLLYARVFYPTDEANYERRGLLHNEILGLPKEDLDEATKRGVEMVGQPPYNP</sequence>
<dbReference type="InterPro" id="IPR051609">
    <property type="entry name" value="NmrA/Isoflavone_reductase-like"/>
</dbReference>
<feature type="domain" description="NmrA-like" evidence="3">
    <location>
        <begin position="18"/>
        <end position="161"/>
    </location>
</feature>
<reference evidence="4 5" key="1">
    <citation type="submission" date="2017-03" db="EMBL/GenBank/DDBJ databases">
        <title>Genomes of endolithic fungi from Antarctica.</title>
        <authorList>
            <person name="Coleine C."/>
            <person name="Masonjones S."/>
            <person name="Stajich J.E."/>
        </authorList>
    </citation>
    <scope>NUCLEOTIDE SEQUENCE [LARGE SCALE GENOMIC DNA]</scope>
    <source>
        <strain evidence="4 5">CCFEE 6314</strain>
    </source>
</reference>
<proteinExistence type="predicted"/>
<dbReference type="OrthoDB" id="9974981at2759"/>
<dbReference type="Pfam" id="PF05368">
    <property type="entry name" value="NmrA"/>
    <property type="match status" value="1"/>
</dbReference>
<dbReference type="AlphaFoldDB" id="A0A438NDJ8"/>
<comment type="caution">
    <text evidence="4">The sequence shown here is derived from an EMBL/GenBank/DDBJ whole genome shotgun (WGS) entry which is preliminary data.</text>
</comment>
<dbReference type="SUPFAM" id="SSF51735">
    <property type="entry name" value="NAD(P)-binding Rossmann-fold domains"/>
    <property type="match status" value="1"/>
</dbReference>
<dbReference type="InterPro" id="IPR045312">
    <property type="entry name" value="PCBER-like"/>
</dbReference>
<keyword evidence="2" id="KW-0560">Oxidoreductase</keyword>
<dbReference type="PANTHER" id="PTHR47706">
    <property type="entry name" value="NMRA-LIKE FAMILY PROTEIN"/>
    <property type="match status" value="1"/>
</dbReference>
<dbReference type="InterPro" id="IPR008030">
    <property type="entry name" value="NmrA-like"/>
</dbReference>
<protein>
    <recommendedName>
        <fullName evidence="3">NmrA-like domain-containing protein</fullName>
    </recommendedName>
</protein>
<gene>
    <name evidence="4" type="ORF">B0A52_02646</name>
</gene>
<dbReference type="EMBL" id="NAJM01000006">
    <property type="protein sequence ID" value="RVX73756.1"/>
    <property type="molecule type" value="Genomic_DNA"/>
</dbReference>
<name>A0A438NDJ8_EXOME</name>
<evidence type="ECO:0000256" key="2">
    <source>
        <dbReference type="ARBA" id="ARBA00023002"/>
    </source>
</evidence>
<dbReference type="InterPro" id="IPR036291">
    <property type="entry name" value="NAD(P)-bd_dom_sf"/>
</dbReference>
<accession>A0A438NDJ8</accession>
<organism evidence="4 5">
    <name type="scientific">Exophiala mesophila</name>
    <name type="common">Black yeast-like fungus</name>
    <dbReference type="NCBI Taxonomy" id="212818"/>
    <lineage>
        <taxon>Eukaryota</taxon>
        <taxon>Fungi</taxon>
        <taxon>Dikarya</taxon>
        <taxon>Ascomycota</taxon>
        <taxon>Pezizomycotina</taxon>
        <taxon>Eurotiomycetes</taxon>
        <taxon>Chaetothyriomycetidae</taxon>
        <taxon>Chaetothyriales</taxon>
        <taxon>Herpotrichiellaceae</taxon>
        <taxon>Exophiala</taxon>
    </lineage>
</organism>
<dbReference type="GO" id="GO:0016491">
    <property type="term" value="F:oxidoreductase activity"/>
    <property type="evidence" value="ECO:0007669"/>
    <property type="project" value="UniProtKB-KW"/>
</dbReference>
<evidence type="ECO:0000259" key="3">
    <source>
        <dbReference type="Pfam" id="PF05368"/>
    </source>
</evidence>
<dbReference type="PANTHER" id="PTHR47706:SF7">
    <property type="entry name" value="CIPA-LIKE, PUTATIVE (AFU_ORTHOLOGUE AFUA_1G01630)-RELATED"/>
    <property type="match status" value="1"/>
</dbReference>
<dbReference type="Proteomes" id="UP000288859">
    <property type="component" value="Unassembled WGS sequence"/>
</dbReference>
<dbReference type="CDD" id="cd05259">
    <property type="entry name" value="PCBER_SDR_a"/>
    <property type="match status" value="1"/>
</dbReference>
<dbReference type="VEuPathDB" id="FungiDB:PV10_00732"/>
<keyword evidence="1" id="KW-0521">NADP</keyword>
<dbReference type="Gene3D" id="3.40.50.720">
    <property type="entry name" value="NAD(P)-binding Rossmann-like Domain"/>
    <property type="match status" value="1"/>
</dbReference>
<evidence type="ECO:0000256" key="1">
    <source>
        <dbReference type="ARBA" id="ARBA00022857"/>
    </source>
</evidence>